<dbReference type="InterPro" id="IPR050707">
    <property type="entry name" value="HTH_MetabolicPath_Reg"/>
</dbReference>
<dbReference type="Pfam" id="PF01614">
    <property type="entry name" value="IclR_C"/>
    <property type="match status" value="1"/>
</dbReference>
<dbReference type="GO" id="GO:0003700">
    <property type="term" value="F:DNA-binding transcription factor activity"/>
    <property type="evidence" value="ECO:0007669"/>
    <property type="project" value="TreeGrafter"/>
</dbReference>
<reference evidence="5 6" key="1">
    <citation type="submission" date="2020-04" db="EMBL/GenBank/DDBJ databases">
        <title>Novosphingobium sp. TW-4 isolated from soil.</title>
        <authorList>
            <person name="Dahal R.H."/>
            <person name="Chaudhary D.K."/>
        </authorList>
    </citation>
    <scope>NUCLEOTIDE SEQUENCE [LARGE SCALE GENOMIC DNA]</scope>
    <source>
        <strain evidence="5 6">TW-4</strain>
    </source>
</reference>
<name>A0A7Y0BPP1_9SPHN</name>
<dbReference type="InterPro" id="IPR036390">
    <property type="entry name" value="WH_DNA-bd_sf"/>
</dbReference>
<evidence type="ECO:0000256" key="1">
    <source>
        <dbReference type="ARBA" id="ARBA00023015"/>
    </source>
</evidence>
<dbReference type="AlphaFoldDB" id="A0A7Y0BPP1"/>
<feature type="domain" description="HTH iclR-type" evidence="4">
    <location>
        <begin position="1"/>
        <end position="62"/>
    </location>
</feature>
<dbReference type="PANTHER" id="PTHR30136:SF24">
    <property type="entry name" value="HTH-TYPE TRANSCRIPTIONAL REPRESSOR ALLR"/>
    <property type="match status" value="1"/>
</dbReference>
<dbReference type="SMART" id="SM00346">
    <property type="entry name" value="HTH_ICLR"/>
    <property type="match status" value="1"/>
</dbReference>
<dbReference type="InterPro" id="IPR014757">
    <property type="entry name" value="Tscrpt_reg_IclR_C"/>
</dbReference>
<keyword evidence="1" id="KW-0805">Transcription regulation</keyword>
<dbReference type="InterPro" id="IPR036388">
    <property type="entry name" value="WH-like_DNA-bd_sf"/>
</dbReference>
<evidence type="ECO:0000256" key="2">
    <source>
        <dbReference type="ARBA" id="ARBA00023125"/>
    </source>
</evidence>
<evidence type="ECO:0000313" key="5">
    <source>
        <dbReference type="EMBL" id="NML94093.1"/>
    </source>
</evidence>
<accession>A0A7Y0BPP1</accession>
<dbReference type="RefSeq" id="WP_169493369.1">
    <property type="nucleotide sequence ID" value="NZ_JABBGM010000004.1"/>
</dbReference>
<evidence type="ECO:0000259" key="4">
    <source>
        <dbReference type="PROSITE" id="PS51077"/>
    </source>
</evidence>
<protein>
    <submittedName>
        <fullName evidence="5">Helix-turn-helix domain-containing protein</fullName>
    </submittedName>
</protein>
<dbReference type="InterPro" id="IPR005471">
    <property type="entry name" value="Tscrpt_reg_IclR_N"/>
</dbReference>
<evidence type="ECO:0000256" key="3">
    <source>
        <dbReference type="ARBA" id="ARBA00023163"/>
    </source>
</evidence>
<dbReference type="SUPFAM" id="SSF55781">
    <property type="entry name" value="GAF domain-like"/>
    <property type="match status" value="1"/>
</dbReference>
<dbReference type="Pfam" id="PF09339">
    <property type="entry name" value="HTH_IclR"/>
    <property type="match status" value="1"/>
</dbReference>
<gene>
    <name evidence="5" type="ORF">HHL27_10505</name>
</gene>
<dbReference type="EMBL" id="JABBGM010000004">
    <property type="protein sequence ID" value="NML94093.1"/>
    <property type="molecule type" value="Genomic_DNA"/>
</dbReference>
<sequence>MRSVSQAFAILRLLAEQGALTLSEVVRETGLSPSSGLNLLRTLVAEGVCERESIGKRYRLADAWAHAGVLDGGDLASRIAAARPALARFAREHDTATGLWQVVSGERLALVALGESGEATRIHMVVGQRQPIGGGSTGRALAAALKLDHGELVRRFSKVRWRRPIDLAAWVEQVARAQGLGYAVDDGFNHPGICSLSATVPPRPGEDGKVHFCVSASIFANSRSEREIETLGRALVDLARGPAFDGAGAK</sequence>
<dbReference type="Gene3D" id="1.10.10.10">
    <property type="entry name" value="Winged helix-like DNA-binding domain superfamily/Winged helix DNA-binding domain"/>
    <property type="match status" value="1"/>
</dbReference>
<dbReference type="PANTHER" id="PTHR30136">
    <property type="entry name" value="HELIX-TURN-HELIX TRANSCRIPTIONAL REGULATOR, ICLR FAMILY"/>
    <property type="match status" value="1"/>
</dbReference>
<dbReference type="Proteomes" id="UP000583556">
    <property type="component" value="Unassembled WGS sequence"/>
</dbReference>
<comment type="caution">
    <text evidence="5">The sequence shown here is derived from an EMBL/GenBank/DDBJ whole genome shotgun (WGS) entry which is preliminary data.</text>
</comment>
<evidence type="ECO:0000313" key="6">
    <source>
        <dbReference type="Proteomes" id="UP000583556"/>
    </source>
</evidence>
<dbReference type="PROSITE" id="PS51077">
    <property type="entry name" value="HTH_ICLR"/>
    <property type="match status" value="1"/>
</dbReference>
<dbReference type="GO" id="GO:0045892">
    <property type="term" value="P:negative regulation of DNA-templated transcription"/>
    <property type="evidence" value="ECO:0007669"/>
    <property type="project" value="TreeGrafter"/>
</dbReference>
<keyword evidence="3" id="KW-0804">Transcription</keyword>
<dbReference type="Gene3D" id="3.30.450.40">
    <property type="match status" value="1"/>
</dbReference>
<keyword evidence="6" id="KW-1185">Reference proteome</keyword>
<organism evidence="5 6">
    <name type="scientific">Novosphingobium olei</name>
    <dbReference type="NCBI Taxonomy" id="2728851"/>
    <lineage>
        <taxon>Bacteria</taxon>
        <taxon>Pseudomonadati</taxon>
        <taxon>Pseudomonadota</taxon>
        <taxon>Alphaproteobacteria</taxon>
        <taxon>Sphingomonadales</taxon>
        <taxon>Sphingomonadaceae</taxon>
        <taxon>Novosphingobium</taxon>
    </lineage>
</organism>
<keyword evidence="2" id="KW-0238">DNA-binding</keyword>
<dbReference type="InterPro" id="IPR029016">
    <property type="entry name" value="GAF-like_dom_sf"/>
</dbReference>
<dbReference type="GO" id="GO:0003677">
    <property type="term" value="F:DNA binding"/>
    <property type="evidence" value="ECO:0007669"/>
    <property type="project" value="UniProtKB-KW"/>
</dbReference>
<proteinExistence type="predicted"/>
<dbReference type="SUPFAM" id="SSF46785">
    <property type="entry name" value="Winged helix' DNA-binding domain"/>
    <property type="match status" value="1"/>
</dbReference>